<organism evidence="1 2">
    <name type="scientific">Hibiscus sabdariffa</name>
    <name type="common">roselle</name>
    <dbReference type="NCBI Taxonomy" id="183260"/>
    <lineage>
        <taxon>Eukaryota</taxon>
        <taxon>Viridiplantae</taxon>
        <taxon>Streptophyta</taxon>
        <taxon>Embryophyta</taxon>
        <taxon>Tracheophyta</taxon>
        <taxon>Spermatophyta</taxon>
        <taxon>Magnoliopsida</taxon>
        <taxon>eudicotyledons</taxon>
        <taxon>Gunneridae</taxon>
        <taxon>Pentapetalae</taxon>
        <taxon>rosids</taxon>
        <taxon>malvids</taxon>
        <taxon>Malvales</taxon>
        <taxon>Malvaceae</taxon>
        <taxon>Malvoideae</taxon>
        <taxon>Hibiscus</taxon>
    </lineage>
</organism>
<gene>
    <name evidence="1" type="ORF">V6N11_084031</name>
</gene>
<evidence type="ECO:0000313" key="2">
    <source>
        <dbReference type="Proteomes" id="UP001396334"/>
    </source>
</evidence>
<comment type="caution">
    <text evidence="1">The sequence shown here is derived from an EMBL/GenBank/DDBJ whole genome shotgun (WGS) entry which is preliminary data.</text>
</comment>
<protein>
    <submittedName>
        <fullName evidence="1">Uncharacterized protein</fullName>
    </submittedName>
</protein>
<keyword evidence="2" id="KW-1185">Reference proteome</keyword>
<evidence type="ECO:0000313" key="1">
    <source>
        <dbReference type="EMBL" id="KAK8998644.1"/>
    </source>
</evidence>
<accession>A0ABR2QDL3</accession>
<dbReference type="Proteomes" id="UP001396334">
    <property type="component" value="Unassembled WGS sequence"/>
</dbReference>
<proteinExistence type="predicted"/>
<sequence>MLRPLVDNLNQYHTKAYFVPGSKVDMEVGKSGPILNLSNYPTGHFEGFDTVTNTSEEDDPIGSIDNAKRMQVIHTTSGFSSTKDFLDVNSSDSASLALWDSHTQ</sequence>
<dbReference type="EMBL" id="JBBPBN010000041">
    <property type="protein sequence ID" value="KAK8998644.1"/>
    <property type="molecule type" value="Genomic_DNA"/>
</dbReference>
<name>A0ABR2QDL3_9ROSI</name>
<reference evidence="1 2" key="1">
    <citation type="journal article" date="2024" name="G3 (Bethesda)">
        <title>Genome assembly of Hibiscus sabdariffa L. provides insights into metabolisms of medicinal natural products.</title>
        <authorList>
            <person name="Kim T."/>
        </authorList>
    </citation>
    <scope>NUCLEOTIDE SEQUENCE [LARGE SCALE GENOMIC DNA]</scope>
    <source>
        <strain evidence="1">TK-2024</strain>
        <tissue evidence="1">Old leaves</tissue>
    </source>
</reference>